<dbReference type="InterPro" id="IPR046038">
    <property type="entry name" value="DUF5996"/>
</dbReference>
<dbReference type="Pfam" id="PF19459">
    <property type="entry name" value="DUF5996"/>
    <property type="match status" value="1"/>
</dbReference>
<gene>
    <name evidence="1" type="ORF">I5M27_12770</name>
</gene>
<organism evidence="1 2">
    <name type="scientific">Adhaeribacter terrigena</name>
    <dbReference type="NCBI Taxonomy" id="2793070"/>
    <lineage>
        <taxon>Bacteria</taxon>
        <taxon>Pseudomonadati</taxon>
        <taxon>Bacteroidota</taxon>
        <taxon>Cytophagia</taxon>
        <taxon>Cytophagales</taxon>
        <taxon>Hymenobacteraceae</taxon>
        <taxon>Adhaeribacter</taxon>
    </lineage>
</organism>
<sequence>MPVTQTRSETFPSLPLTDWEETKDTLHLFIQIVGKIRLKLMPRKNHWWHATLYVTPRGLTTGAMPYHNRTLELQFNFIEHVLEVISSEGKSRQIPLHEGLSVAQFYDQVFSALRELHFEIKIQAKPYDNKSKIPFAEDREHHRYDAEMVQKFWCVLAQIDQIFQEFSGRFYGKTSPVHLYWHHFDLTFYRFSGKKVPLDPKMSIVEKDAYSHETIAFGFWPGDDKVREPAFYSYTAPLPPGIEKEKLEPATAQWVDSNGSPMAFLGYENLRKEPDPKKALLDFLESAYQAGAKLAHWPIEEWKVPALKDL</sequence>
<accession>A0ABS1C5N6</accession>
<dbReference type="RefSeq" id="WP_200506628.1">
    <property type="nucleotide sequence ID" value="NZ_JAEHFX010000006.1"/>
</dbReference>
<evidence type="ECO:0008006" key="3">
    <source>
        <dbReference type="Google" id="ProtNLM"/>
    </source>
</evidence>
<evidence type="ECO:0000313" key="1">
    <source>
        <dbReference type="EMBL" id="MBK0403865.1"/>
    </source>
</evidence>
<evidence type="ECO:0000313" key="2">
    <source>
        <dbReference type="Proteomes" id="UP000644147"/>
    </source>
</evidence>
<proteinExistence type="predicted"/>
<reference evidence="1 2" key="1">
    <citation type="submission" date="2020-12" db="EMBL/GenBank/DDBJ databases">
        <title>Bacterial novel species Adhaeribacter sp. BT258 isolated from soil.</title>
        <authorList>
            <person name="Jung H.-Y."/>
        </authorList>
    </citation>
    <scope>NUCLEOTIDE SEQUENCE [LARGE SCALE GENOMIC DNA]</scope>
    <source>
        <strain evidence="1 2">BT258</strain>
    </source>
</reference>
<comment type="caution">
    <text evidence="1">The sequence shown here is derived from an EMBL/GenBank/DDBJ whole genome shotgun (WGS) entry which is preliminary data.</text>
</comment>
<protein>
    <recommendedName>
        <fullName evidence="3">Ava_C0101 and related proteins</fullName>
    </recommendedName>
</protein>
<keyword evidence="2" id="KW-1185">Reference proteome</keyword>
<name>A0ABS1C5N6_9BACT</name>
<dbReference type="EMBL" id="JAEHFX010000006">
    <property type="protein sequence ID" value="MBK0403865.1"/>
    <property type="molecule type" value="Genomic_DNA"/>
</dbReference>
<dbReference type="Proteomes" id="UP000644147">
    <property type="component" value="Unassembled WGS sequence"/>
</dbReference>